<feature type="domain" description="PXA" evidence="4">
    <location>
        <begin position="105"/>
        <end position="288"/>
    </location>
</feature>
<comment type="caution">
    <text evidence="5">The sequence shown here is derived from an EMBL/GenBank/DDBJ whole genome shotgun (WGS) entry which is preliminary data.</text>
</comment>
<accession>A0AAX6H1I1</accession>
<dbReference type="PANTHER" id="PTHR22999">
    <property type="entry name" value="PX SERINE/THREONINE KINASE PXK"/>
    <property type="match status" value="1"/>
</dbReference>
<dbReference type="PANTHER" id="PTHR22999:SF23">
    <property type="entry name" value="SORTING NEXIN-16"/>
    <property type="match status" value="1"/>
</dbReference>
<feature type="compositionally biased region" description="Polar residues" evidence="3">
    <location>
        <begin position="293"/>
        <end position="327"/>
    </location>
</feature>
<comment type="subcellular location">
    <subcellularLocation>
        <location evidence="1">Cytoplasm</location>
    </subcellularLocation>
</comment>
<dbReference type="InterPro" id="IPR003114">
    <property type="entry name" value="Phox_assoc"/>
</dbReference>
<protein>
    <recommendedName>
        <fullName evidence="4">PXA domain-containing protein</fullName>
    </recommendedName>
</protein>
<keyword evidence="2" id="KW-0963">Cytoplasm</keyword>
<reference evidence="5" key="2">
    <citation type="submission" date="2023-04" db="EMBL/GenBank/DDBJ databases">
        <authorList>
            <person name="Bruccoleri R.E."/>
            <person name="Oakeley E.J."/>
            <person name="Faust A.-M."/>
            <person name="Dessus-Babus S."/>
            <person name="Altorfer M."/>
            <person name="Burckhardt D."/>
            <person name="Oertli M."/>
            <person name="Naumann U."/>
            <person name="Petersen F."/>
            <person name="Wong J."/>
        </authorList>
    </citation>
    <scope>NUCLEOTIDE SEQUENCE</scope>
    <source>
        <strain evidence="5">GSM-AAB239-AS_SAM_17_03QT</strain>
        <tissue evidence="5">Leaf</tissue>
    </source>
</reference>
<evidence type="ECO:0000256" key="2">
    <source>
        <dbReference type="ARBA" id="ARBA00022490"/>
    </source>
</evidence>
<evidence type="ECO:0000313" key="6">
    <source>
        <dbReference type="Proteomes" id="UP001140949"/>
    </source>
</evidence>
<feature type="compositionally biased region" description="Polar residues" evidence="3">
    <location>
        <begin position="434"/>
        <end position="457"/>
    </location>
</feature>
<proteinExistence type="predicted"/>
<dbReference type="GO" id="GO:0005737">
    <property type="term" value="C:cytoplasm"/>
    <property type="evidence" value="ECO:0007669"/>
    <property type="project" value="UniProtKB-SubCell"/>
</dbReference>
<dbReference type="SMART" id="SM00313">
    <property type="entry name" value="PXA"/>
    <property type="match status" value="1"/>
</dbReference>
<name>A0AAX6H1I1_IRIPA</name>
<evidence type="ECO:0000259" key="4">
    <source>
        <dbReference type="PROSITE" id="PS51207"/>
    </source>
</evidence>
<dbReference type="PROSITE" id="PS51207">
    <property type="entry name" value="PXA"/>
    <property type="match status" value="1"/>
</dbReference>
<feature type="region of interest" description="Disordered" evidence="3">
    <location>
        <begin position="293"/>
        <end position="344"/>
    </location>
</feature>
<dbReference type="AlphaFoldDB" id="A0AAX6H1I1"/>
<keyword evidence="6" id="KW-1185">Reference proteome</keyword>
<dbReference type="InterPro" id="IPR051837">
    <property type="entry name" value="SortingNexin/PXDomain-PKLike"/>
</dbReference>
<evidence type="ECO:0000313" key="5">
    <source>
        <dbReference type="EMBL" id="KAJ6834387.1"/>
    </source>
</evidence>
<evidence type="ECO:0000256" key="3">
    <source>
        <dbReference type="SAM" id="MobiDB-lite"/>
    </source>
</evidence>
<dbReference type="EMBL" id="JANAVB010014400">
    <property type="protein sequence ID" value="KAJ6834387.1"/>
    <property type="molecule type" value="Genomic_DNA"/>
</dbReference>
<sequence>MRPMESLQDLLDEAKARTVLWAICIYALSYFLTHTSKSMWMNIPISILILAAFHYLSHVVELRWRVPPSSRQTYLSRLVKKQLSVNDSRLSSVPATSKWRRKIDSSPVEAAIDDFTSKILQDFVIDLWYSSITPDKEAPELIRTIILVVIGEVSGRVKEINLVDLLTRDVIDLVGNQLDLYRKSQLDIGVDVMGILSFEERDERLKQHLIASKELHPALISAESEHKVLQHIMGGLLALVMKPQEAKCPLVRCISRELLTCLVMQPVINLASPAYINELIEFVFLASKDNNNEDTTSVQDPSVSVGCSQSAEPDSRRVTVSSQSTNPAVVRSGGETLDGSEDGHQNILQKDSALQVQPRPADWALVLEAATKRRSQVLAPENLENMWTKGRNYQKKSSKLMKAGISSGPAGSSRKELVTNLNQSTIACEDERTSGGSTKRQLKRSNSTPDMNRSLVSKTGERKEPSGELLYHNDGPLQAPKHRCRVVGAYFEKTGSKSFAVYCIAVTDAENKTWFVKRRHAI</sequence>
<evidence type="ECO:0000256" key="1">
    <source>
        <dbReference type="ARBA" id="ARBA00004496"/>
    </source>
</evidence>
<organism evidence="5 6">
    <name type="scientific">Iris pallida</name>
    <name type="common">Sweet iris</name>
    <dbReference type="NCBI Taxonomy" id="29817"/>
    <lineage>
        <taxon>Eukaryota</taxon>
        <taxon>Viridiplantae</taxon>
        <taxon>Streptophyta</taxon>
        <taxon>Embryophyta</taxon>
        <taxon>Tracheophyta</taxon>
        <taxon>Spermatophyta</taxon>
        <taxon>Magnoliopsida</taxon>
        <taxon>Liliopsida</taxon>
        <taxon>Asparagales</taxon>
        <taxon>Iridaceae</taxon>
        <taxon>Iridoideae</taxon>
        <taxon>Irideae</taxon>
        <taxon>Iris</taxon>
    </lineage>
</organism>
<feature type="region of interest" description="Disordered" evidence="3">
    <location>
        <begin position="429"/>
        <end position="475"/>
    </location>
</feature>
<dbReference type="Pfam" id="PF02194">
    <property type="entry name" value="PXA"/>
    <property type="match status" value="1"/>
</dbReference>
<dbReference type="Proteomes" id="UP001140949">
    <property type="component" value="Unassembled WGS sequence"/>
</dbReference>
<gene>
    <name evidence="5" type="ORF">M6B38_335040</name>
</gene>
<reference evidence="5" key="1">
    <citation type="journal article" date="2023" name="GigaByte">
        <title>Genome assembly of the bearded iris, Iris pallida Lam.</title>
        <authorList>
            <person name="Bruccoleri R.E."/>
            <person name="Oakeley E.J."/>
            <person name="Faust A.M.E."/>
            <person name="Altorfer M."/>
            <person name="Dessus-Babus S."/>
            <person name="Burckhardt D."/>
            <person name="Oertli M."/>
            <person name="Naumann U."/>
            <person name="Petersen F."/>
            <person name="Wong J."/>
        </authorList>
    </citation>
    <scope>NUCLEOTIDE SEQUENCE</scope>
    <source>
        <strain evidence="5">GSM-AAB239-AS_SAM_17_03QT</strain>
    </source>
</reference>